<reference evidence="3 4" key="1">
    <citation type="submission" date="2019-12" db="EMBL/GenBank/DDBJ databases">
        <authorList>
            <person name="Alioto T."/>
            <person name="Alioto T."/>
            <person name="Gomez Garrido J."/>
        </authorList>
    </citation>
    <scope>NUCLEOTIDE SEQUENCE [LARGE SCALE GENOMIC DNA]</scope>
</reference>
<evidence type="ECO:0000256" key="1">
    <source>
        <dbReference type="SAM" id="MobiDB-lite"/>
    </source>
</evidence>
<feature type="compositionally biased region" description="Basic and acidic residues" evidence="1">
    <location>
        <begin position="38"/>
        <end position="48"/>
    </location>
</feature>
<dbReference type="AlphaFoldDB" id="A0A8S0RKB9"/>
<dbReference type="Proteomes" id="UP000594638">
    <property type="component" value="Unassembled WGS sequence"/>
</dbReference>
<feature type="compositionally biased region" description="Polar residues" evidence="1">
    <location>
        <begin position="28"/>
        <end position="37"/>
    </location>
</feature>
<dbReference type="InterPro" id="IPR032795">
    <property type="entry name" value="DUF3741-assoc"/>
</dbReference>
<feature type="domain" description="DUF3741" evidence="2">
    <location>
        <begin position="63"/>
        <end position="78"/>
    </location>
</feature>
<evidence type="ECO:0000313" key="4">
    <source>
        <dbReference type="Proteomes" id="UP000594638"/>
    </source>
</evidence>
<dbReference type="PANTHER" id="PTHR35499">
    <property type="entry name" value="OS05G0128300 PROTEIN"/>
    <property type="match status" value="1"/>
</dbReference>
<feature type="compositionally biased region" description="Basic and acidic residues" evidence="1">
    <location>
        <begin position="217"/>
        <end position="226"/>
    </location>
</feature>
<comment type="caution">
    <text evidence="3">The sequence shown here is derived from an EMBL/GenBank/DDBJ whole genome shotgun (WGS) entry which is preliminary data.</text>
</comment>
<organism evidence="3 4">
    <name type="scientific">Olea europaea subsp. europaea</name>
    <dbReference type="NCBI Taxonomy" id="158383"/>
    <lineage>
        <taxon>Eukaryota</taxon>
        <taxon>Viridiplantae</taxon>
        <taxon>Streptophyta</taxon>
        <taxon>Embryophyta</taxon>
        <taxon>Tracheophyta</taxon>
        <taxon>Spermatophyta</taxon>
        <taxon>Magnoliopsida</taxon>
        <taxon>eudicotyledons</taxon>
        <taxon>Gunneridae</taxon>
        <taxon>Pentapetalae</taxon>
        <taxon>asterids</taxon>
        <taxon>lamiids</taxon>
        <taxon>Lamiales</taxon>
        <taxon>Oleaceae</taxon>
        <taxon>Oleeae</taxon>
        <taxon>Olea</taxon>
    </lineage>
</organism>
<evidence type="ECO:0000313" key="3">
    <source>
        <dbReference type="EMBL" id="CAA2980255.1"/>
    </source>
</evidence>
<dbReference type="Pfam" id="PF14383">
    <property type="entry name" value="VARLMGL"/>
    <property type="match status" value="1"/>
</dbReference>
<name>A0A8S0RKB9_OLEEU</name>
<accession>A0A8S0RKB9</accession>
<gene>
    <name evidence="3" type="ORF">OLEA9_A110944</name>
</gene>
<proteinExistence type="predicted"/>
<dbReference type="PANTHER" id="PTHR35499:SF4">
    <property type="entry name" value="ALC-INTERACTING PROTEIN 1"/>
    <property type="match status" value="1"/>
</dbReference>
<feature type="compositionally biased region" description="Basic and acidic residues" evidence="1">
    <location>
        <begin position="154"/>
        <end position="173"/>
    </location>
</feature>
<sequence>MANSVDANSTKCFSGFARRLLCGGSLPTHPSDQLVESKNSKEVEKPESTLLKSDEAKLKAAETPGVVARLMGLDSLPEDIKPKNKNLSSYFRSRSLNSIDFLAQFDVSCKQSPAQHRRLRTSVSFREVPSLDLKGKHDFDLILHFEEVENCKATTKRQERSEVKQKKVLKKESNQSLKDQQYLMKKSEDKPKKLHAKLSSEVGYSTTPRKKNVSRKTNVDLKERRPAKSQYSKNQKKKNSQYNPKKSHSFSVFDETQHYQMHPVATPSSSEVLPVLQRSNKPIRHSNYGELKAITDERDHNKTMKEESSYNLKLVENVRKLTEDDLKESRWAPSQVLKFEDFEDICVHHGQQIFELLLNQVVDELVLLHRRKGFFPMHVKERNRDLQMKKLCR</sequence>
<dbReference type="EMBL" id="CACTIH010003644">
    <property type="protein sequence ID" value="CAA2980255.1"/>
    <property type="molecule type" value="Genomic_DNA"/>
</dbReference>
<feature type="region of interest" description="Disordered" evidence="1">
    <location>
        <begin position="154"/>
        <end position="247"/>
    </location>
</feature>
<protein>
    <recommendedName>
        <fullName evidence="2">DUF3741 domain-containing protein</fullName>
    </recommendedName>
</protein>
<evidence type="ECO:0000259" key="2">
    <source>
        <dbReference type="Pfam" id="PF14383"/>
    </source>
</evidence>
<dbReference type="Gramene" id="OE9A110944T1">
    <property type="protein sequence ID" value="OE9A110944C1"/>
    <property type="gene ID" value="OE9A110944"/>
</dbReference>
<feature type="region of interest" description="Disordered" evidence="1">
    <location>
        <begin position="28"/>
        <end position="48"/>
    </location>
</feature>
<dbReference type="OrthoDB" id="1670627at2759"/>
<keyword evidence="4" id="KW-1185">Reference proteome</keyword>